<accession>A0A2W6PB77</accession>
<dbReference type="Gene3D" id="1.10.443.10">
    <property type="entry name" value="Intergrase catalytic core"/>
    <property type="match status" value="1"/>
</dbReference>
<dbReference type="InterPro" id="IPR002104">
    <property type="entry name" value="Integrase_catalytic"/>
</dbReference>
<dbReference type="InterPro" id="IPR038488">
    <property type="entry name" value="Integrase_DNA-bd_sf"/>
</dbReference>
<evidence type="ECO:0000313" key="9">
    <source>
        <dbReference type="Proteomes" id="UP000249482"/>
    </source>
</evidence>
<evidence type="ECO:0000259" key="7">
    <source>
        <dbReference type="PROSITE" id="PS51900"/>
    </source>
</evidence>
<evidence type="ECO:0000313" key="8">
    <source>
        <dbReference type="EMBL" id="PZT65587.1"/>
    </source>
</evidence>
<dbReference type="GO" id="GO:0006310">
    <property type="term" value="P:DNA recombination"/>
    <property type="evidence" value="ECO:0007669"/>
    <property type="project" value="UniProtKB-KW"/>
</dbReference>
<dbReference type="CDD" id="cd00801">
    <property type="entry name" value="INT_P4_C"/>
    <property type="match status" value="1"/>
</dbReference>
<reference evidence="8 9" key="1">
    <citation type="submission" date="2018-06" db="EMBL/GenBank/DDBJ databases">
        <title>Draft genome sequence of mcr-1-harboring Escherichia coli isolated from wound infection of a hospitalized patient, in Bolivia.</title>
        <authorList>
            <person name="Munoz M.E."/>
            <person name="Moura Q."/>
            <person name="Ventura P.R.M."/>
            <person name="Bustos L.R."/>
            <person name="Ovando B.G."/>
            <person name="Terrazas D.I.V."/>
            <person name="Yarhui N.B."/>
            <person name="Cerdeira L."/>
            <person name="Lincopan N."/>
        </authorList>
    </citation>
    <scope>NUCLEOTIDE SEQUENCE [LARGE SCALE GENOMIC DNA]</scope>
    <source>
        <strain evidence="8 9">EcMLT</strain>
    </source>
</reference>
<evidence type="ECO:0000256" key="2">
    <source>
        <dbReference type="ARBA" id="ARBA00022908"/>
    </source>
</evidence>
<dbReference type="InterPro" id="IPR050808">
    <property type="entry name" value="Phage_Integrase"/>
</dbReference>
<keyword evidence="2" id="KW-0229">DNA integration</keyword>
<evidence type="ECO:0000259" key="6">
    <source>
        <dbReference type="PROSITE" id="PS51898"/>
    </source>
</evidence>
<dbReference type="InterPro" id="IPR010998">
    <property type="entry name" value="Integrase_recombinase_N"/>
</dbReference>
<comment type="similarity">
    <text evidence="1">Belongs to the 'phage' integrase family.</text>
</comment>
<dbReference type="AlphaFoldDB" id="A0A2W6PB77"/>
<dbReference type="InterPro" id="IPR011010">
    <property type="entry name" value="DNA_brk_join_enz"/>
</dbReference>
<dbReference type="PANTHER" id="PTHR30629:SF2">
    <property type="entry name" value="PROPHAGE INTEGRASE INTS-RELATED"/>
    <property type="match status" value="1"/>
</dbReference>
<dbReference type="PANTHER" id="PTHR30629">
    <property type="entry name" value="PROPHAGE INTEGRASE"/>
    <property type="match status" value="1"/>
</dbReference>
<dbReference type="Gene3D" id="3.30.160.390">
    <property type="entry name" value="Integrase, DNA-binding domain"/>
    <property type="match status" value="1"/>
</dbReference>
<protein>
    <submittedName>
        <fullName evidence="8">Integrase</fullName>
    </submittedName>
</protein>
<dbReference type="SUPFAM" id="SSF56349">
    <property type="entry name" value="DNA breaking-rejoining enzymes"/>
    <property type="match status" value="1"/>
</dbReference>
<evidence type="ECO:0000256" key="5">
    <source>
        <dbReference type="PROSITE-ProRule" id="PRU01248"/>
    </source>
</evidence>
<proteinExistence type="inferred from homology"/>
<dbReference type="EMBL" id="QKWZ01000414">
    <property type="protein sequence ID" value="PZT65587.1"/>
    <property type="molecule type" value="Genomic_DNA"/>
</dbReference>
<dbReference type="PROSITE" id="PS51900">
    <property type="entry name" value="CB"/>
    <property type="match status" value="1"/>
</dbReference>
<dbReference type="InterPro" id="IPR004107">
    <property type="entry name" value="Integrase_SAM-like_N"/>
</dbReference>
<dbReference type="InterPro" id="IPR013762">
    <property type="entry name" value="Integrase-like_cat_sf"/>
</dbReference>
<organism evidence="8 9">
    <name type="scientific">Escherichia coli</name>
    <dbReference type="NCBI Taxonomy" id="562"/>
    <lineage>
        <taxon>Bacteria</taxon>
        <taxon>Pseudomonadati</taxon>
        <taxon>Pseudomonadota</taxon>
        <taxon>Gammaproteobacteria</taxon>
        <taxon>Enterobacterales</taxon>
        <taxon>Enterobacteriaceae</taxon>
        <taxon>Escherichia</taxon>
    </lineage>
</organism>
<dbReference type="InterPro" id="IPR025166">
    <property type="entry name" value="Integrase_DNA_bind_dom"/>
</dbReference>
<comment type="caution">
    <text evidence="8">The sequence shown here is derived from an EMBL/GenBank/DDBJ whole genome shotgun (WGS) entry which is preliminary data.</text>
</comment>
<evidence type="ECO:0000256" key="4">
    <source>
        <dbReference type="ARBA" id="ARBA00023172"/>
    </source>
</evidence>
<keyword evidence="3 5" id="KW-0238">DNA-binding</keyword>
<evidence type="ECO:0000256" key="1">
    <source>
        <dbReference type="ARBA" id="ARBA00008857"/>
    </source>
</evidence>
<sequence>MLTVKQIEAAKPKEKPYRLLDGNGLYLYVPVSGKKVWQLRYKIDGKEKILTVGKYPLMTLQEARDKAWTARKDISVGIDPVKAKKASSNNNSFSAIYKEWYEHKRQVWSAAYATELAKMFDDDILPIIGGLKIQDIEPMQLLEVIRRFEDRGAMERANKARRRCGEVFRYAIVTGRAKYNPAPDRIVSLIATKVLRYTALRTKELRSMLWKNVDFENRIITIDASVMKGRKIHVVPMSDQVVELLTTLSSITKPVSEFVFAGRNDKKKPICENAVLLVIKQIGYEGLESGHGFRHEFSTIMNEHEWPADAIEMQLAHANGGSVRGIYNHAQYLDKRREMMQWWADWLDEKVA</sequence>
<dbReference type="PROSITE" id="PS51898">
    <property type="entry name" value="TYR_RECOMBINASE"/>
    <property type="match status" value="1"/>
</dbReference>
<keyword evidence="4" id="KW-0233">DNA recombination</keyword>
<dbReference type="Proteomes" id="UP000249482">
    <property type="component" value="Unassembled WGS sequence"/>
</dbReference>
<evidence type="ECO:0000256" key="3">
    <source>
        <dbReference type="ARBA" id="ARBA00023125"/>
    </source>
</evidence>
<dbReference type="Gene3D" id="1.10.150.130">
    <property type="match status" value="1"/>
</dbReference>
<dbReference type="Pfam" id="PF13356">
    <property type="entry name" value="Arm-DNA-bind_3"/>
    <property type="match status" value="1"/>
</dbReference>
<name>A0A2W6PB77_ECOLX</name>
<dbReference type="Pfam" id="PF00589">
    <property type="entry name" value="Phage_integrase"/>
    <property type="match status" value="1"/>
</dbReference>
<dbReference type="GO" id="GO:0015074">
    <property type="term" value="P:DNA integration"/>
    <property type="evidence" value="ECO:0007669"/>
    <property type="project" value="UniProtKB-KW"/>
</dbReference>
<dbReference type="InterPro" id="IPR044068">
    <property type="entry name" value="CB"/>
</dbReference>
<dbReference type="Pfam" id="PF14659">
    <property type="entry name" value="Phage_int_SAM_3"/>
    <property type="match status" value="1"/>
</dbReference>
<gene>
    <name evidence="8" type="ORF">DNQ45_15615</name>
</gene>
<dbReference type="GO" id="GO:0003677">
    <property type="term" value="F:DNA binding"/>
    <property type="evidence" value="ECO:0007669"/>
    <property type="project" value="UniProtKB-UniRule"/>
</dbReference>
<feature type="domain" description="Core-binding (CB)" evidence="7">
    <location>
        <begin position="91"/>
        <end position="172"/>
    </location>
</feature>
<feature type="domain" description="Tyr recombinase" evidence="6">
    <location>
        <begin position="160"/>
        <end position="340"/>
    </location>
</feature>